<dbReference type="Proteomes" id="UP000616499">
    <property type="component" value="Unassembled WGS sequence"/>
</dbReference>
<evidence type="ECO:0000313" key="2">
    <source>
        <dbReference type="Proteomes" id="UP000616499"/>
    </source>
</evidence>
<gene>
    <name evidence="1" type="ORF">GCM10009425_25720</name>
</gene>
<proteinExistence type="predicted"/>
<comment type="caution">
    <text evidence="1">The sequence shown here is derived from an EMBL/GenBank/DDBJ whole genome shotgun (WGS) entry which is preliminary data.</text>
</comment>
<accession>A0ABQ2GU48</accession>
<dbReference type="EMBL" id="BMNW01000005">
    <property type="protein sequence ID" value="GGM13544.1"/>
    <property type="molecule type" value="Genomic_DNA"/>
</dbReference>
<keyword evidence="2" id="KW-1185">Reference proteome</keyword>
<name>A0ABQ2GU48_9PSED</name>
<organism evidence="1 2">
    <name type="scientific">Pseudomonas asuensis</name>
    <dbReference type="NCBI Taxonomy" id="1825787"/>
    <lineage>
        <taxon>Bacteria</taxon>
        <taxon>Pseudomonadati</taxon>
        <taxon>Pseudomonadota</taxon>
        <taxon>Gammaproteobacteria</taxon>
        <taxon>Pseudomonadales</taxon>
        <taxon>Pseudomonadaceae</taxon>
        <taxon>Pseudomonas</taxon>
    </lineage>
</organism>
<evidence type="ECO:0000313" key="1">
    <source>
        <dbReference type="EMBL" id="GGM13544.1"/>
    </source>
</evidence>
<reference evidence="2" key="1">
    <citation type="journal article" date="2019" name="Int. J. Syst. Evol. Microbiol.">
        <title>The Global Catalogue of Microorganisms (GCM) 10K type strain sequencing project: providing services to taxonomists for standard genome sequencing and annotation.</title>
        <authorList>
            <consortium name="The Broad Institute Genomics Platform"/>
            <consortium name="The Broad Institute Genome Sequencing Center for Infectious Disease"/>
            <person name="Wu L."/>
            <person name="Ma J."/>
        </authorList>
    </citation>
    <scope>NUCLEOTIDE SEQUENCE [LARGE SCALE GENOMIC DNA]</scope>
    <source>
        <strain evidence="2">JCM 13501</strain>
    </source>
</reference>
<protein>
    <recommendedName>
        <fullName evidence="3">Transposase</fullName>
    </recommendedName>
</protein>
<evidence type="ECO:0008006" key="3">
    <source>
        <dbReference type="Google" id="ProtNLM"/>
    </source>
</evidence>
<sequence length="53" mass="5779">MNLGHEGSANGYSHRLYAKHLKAATLIQALRSAITFRDGELYQADMLAAPCMA</sequence>